<reference evidence="3 4" key="1">
    <citation type="journal article" date="2020" name="Fungal Divers.">
        <title>Resolving the Mortierellaceae phylogeny through synthesis of multi-gene phylogenetics and phylogenomics.</title>
        <authorList>
            <person name="Vandepol N."/>
            <person name="Liber J."/>
            <person name="Desiro A."/>
            <person name="Na H."/>
            <person name="Kennedy M."/>
            <person name="Barry K."/>
            <person name="Grigoriev I.V."/>
            <person name="Miller A.N."/>
            <person name="O'Donnell K."/>
            <person name="Stajich J.E."/>
            <person name="Bonito G."/>
        </authorList>
    </citation>
    <scope>NUCLEOTIDE SEQUENCE [LARGE SCALE GENOMIC DNA]</scope>
    <source>
        <strain evidence="3 4">AD045</strain>
    </source>
</reference>
<feature type="region of interest" description="Disordered" evidence="1">
    <location>
        <begin position="243"/>
        <end position="314"/>
    </location>
</feature>
<organism evidence="3 4">
    <name type="scientific">Linnemannia gamsii</name>
    <dbReference type="NCBI Taxonomy" id="64522"/>
    <lineage>
        <taxon>Eukaryota</taxon>
        <taxon>Fungi</taxon>
        <taxon>Fungi incertae sedis</taxon>
        <taxon>Mucoromycota</taxon>
        <taxon>Mortierellomycotina</taxon>
        <taxon>Mortierellomycetes</taxon>
        <taxon>Mortierellales</taxon>
        <taxon>Mortierellaceae</taxon>
        <taxon>Linnemannia</taxon>
    </lineage>
</organism>
<comment type="caution">
    <text evidence="3">The sequence shown here is derived from an EMBL/GenBank/DDBJ whole genome shotgun (WGS) entry which is preliminary data.</text>
</comment>
<sequence length="442" mass="47359">MGHCMAANDDGTTVIVYGGQTLADGAVSGDVYILNMSNGAWSKSLAPGPKRINGVCTIAGNQLLAWGGLDDKGQVASPAVSIFNYVSQQWVQQYTAPETITKPLDPLITPPAATSAPKPTTSTGPSTAPPSTTGSPGDGDNGGNKGAVIGGVLGGIVLLALVAGYLYYRWRKQRQEQQKLGGGDSPEDNFAPAATTTSSTKDLDDFEGGDKFEFRSQRGNPQAKNIYTTRVGGDTAAGYALAERQHSQSRAPQHTQGGGRETEEEAAAEYALTGRHQSRSRAPHNTQGGGYTKKGEPQATEDTDDTVEFEQGLQDLENQQKQLDLKRQLLVLQQQHGQRIPGRTSPQRPQLEHVESVSSDRPNSSRWARPTSVLPGPQYVSQEAPLPPPPRPKGAKVRYPPPPTVQSYPERPTSDNYGYPYGQNGYADTESAHRGHNPQTFN</sequence>
<dbReference type="Proteomes" id="UP001194696">
    <property type="component" value="Unassembled WGS sequence"/>
</dbReference>
<feature type="region of interest" description="Disordered" evidence="1">
    <location>
        <begin position="178"/>
        <end position="229"/>
    </location>
</feature>
<feature type="compositionally biased region" description="Low complexity" evidence="1">
    <location>
        <begin position="110"/>
        <end position="135"/>
    </location>
</feature>
<evidence type="ECO:0000256" key="2">
    <source>
        <dbReference type="SAM" id="Phobius"/>
    </source>
</evidence>
<feature type="compositionally biased region" description="Acidic residues" evidence="1">
    <location>
        <begin position="299"/>
        <end position="308"/>
    </location>
</feature>
<feature type="region of interest" description="Disordered" evidence="1">
    <location>
        <begin position="101"/>
        <end position="142"/>
    </location>
</feature>
<feature type="region of interest" description="Disordered" evidence="1">
    <location>
        <begin position="336"/>
        <end position="442"/>
    </location>
</feature>
<keyword evidence="4" id="KW-1185">Reference proteome</keyword>
<evidence type="ECO:0000313" key="3">
    <source>
        <dbReference type="EMBL" id="KAG0289818.1"/>
    </source>
</evidence>
<keyword evidence="2" id="KW-0812">Transmembrane</keyword>
<dbReference type="Gene3D" id="2.120.10.80">
    <property type="entry name" value="Kelch-type beta propeller"/>
    <property type="match status" value="1"/>
</dbReference>
<protein>
    <recommendedName>
        <fullName evidence="5">Galactose oxidase</fullName>
    </recommendedName>
</protein>
<keyword evidence="2" id="KW-1133">Transmembrane helix</keyword>
<proteinExistence type="predicted"/>
<evidence type="ECO:0000256" key="1">
    <source>
        <dbReference type="SAM" id="MobiDB-lite"/>
    </source>
</evidence>
<dbReference type="SUPFAM" id="SSF50965">
    <property type="entry name" value="Galactose oxidase, central domain"/>
    <property type="match status" value="1"/>
</dbReference>
<feature type="transmembrane region" description="Helical" evidence="2">
    <location>
        <begin position="147"/>
        <end position="168"/>
    </location>
</feature>
<keyword evidence="2" id="KW-0472">Membrane</keyword>
<gene>
    <name evidence="3" type="ORF">BGZ96_006687</name>
</gene>
<evidence type="ECO:0000313" key="4">
    <source>
        <dbReference type="Proteomes" id="UP001194696"/>
    </source>
</evidence>
<evidence type="ECO:0008006" key="5">
    <source>
        <dbReference type="Google" id="ProtNLM"/>
    </source>
</evidence>
<accession>A0ABQ7K2I0</accession>
<dbReference type="EMBL" id="JAAAIM010000326">
    <property type="protein sequence ID" value="KAG0289818.1"/>
    <property type="molecule type" value="Genomic_DNA"/>
</dbReference>
<name>A0ABQ7K2I0_9FUNG</name>
<feature type="compositionally biased region" description="Polar residues" evidence="1">
    <location>
        <begin position="356"/>
        <end position="366"/>
    </location>
</feature>
<dbReference type="InterPro" id="IPR015915">
    <property type="entry name" value="Kelch-typ_b-propeller"/>
</dbReference>
<dbReference type="InterPro" id="IPR011043">
    <property type="entry name" value="Gal_Oxase/kelch_b-propeller"/>
</dbReference>
<feature type="compositionally biased region" description="Polar residues" evidence="1">
    <location>
        <begin position="217"/>
        <end position="228"/>
    </location>
</feature>